<comment type="caution">
    <text evidence="2">The sequence shown here is derived from an EMBL/GenBank/DDBJ whole genome shotgun (WGS) entry which is preliminary data.</text>
</comment>
<dbReference type="EMBL" id="CAAALY010015711">
    <property type="protein sequence ID" value="VEL12749.1"/>
    <property type="molecule type" value="Genomic_DNA"/>
</dbReference>
<keyword evidence="3" id="KW-1185">Reference proteome</keyword>
<name>A0A448WIS0_9PLAT</name>
<proteinExistence type="predicted"/>
<accession>A0A448WIS0</accession>
<feature type="compositionally biased region" description="Polar residues" evidence="1">
    <location>
        <begin position="8"/>
        <end position="49"/>
    </location>
</feature>
<evidence type="ECO:0000313" key="2">
    <source>
        <dbReference type="EMBL" id="VEL12749.1"/>
    </source>
</evidence>
<reference evidence="2" key="1">
    <citation type="submission" date="2018-11" db="EMBL/GenBank/DDBJ databases">
        <authorList>
            <consortium name="Pathogen Informatics"/>
        </authorList>
    </citation>
    <scope>NUCLEOTIDE SEQUENCE</scope>
</reference>
<dbReference type="AlphaFoldDB" id="A0A448WIS0"/>
<dbReference type="Proteomes" id="UP000784294">
    <property type="component" value="Unassembled WGS sequence"/>
</dbReference>
<gene>
    <name evidence="2" type="ORF">PXEA_LOCUS6189</name>
</gene>
<protein>
    <submittedName>
        <fullName evidence="2">Uncharacterized protein</fullName>
    </submittedName>
</protein>
<feature type="region of interest" description="Disordered" evidence="1">
    <location>
        <begin position="1"/>
        <end position="91"/>
    </location>
</feature>
<organism evidence="2 3">
    <name type="scientific">Protopolystoma xenopodis</name>
    <dbReference type="NCBI Taxonomy" id="117903"/>
    <lineage>
        <taxon>Eukaryota</taxon>
        <taxon>Metazoa</taxon>
        <taxon>Spiralia</taxon>
        <taxon>Lophotrochozoa</taxon>
        <taxon>Platyhelminthes</taxon>
        <taxon>Monogenea</taxon>
        <taxon>Polyopisthocotylea</taxon>
        <taxon>Polystomatidea</taxon>
        <taxon>Polystomatidae</taxon>
        <taxon>Protopolystoma</taxon>
    </lineage>
</organism>
<feature type="compositionally biased region" description="Low complexity" evidence="1">
    <location>
        <begin position="68"/>
        <end position="79"/>
    </location>
</feature>
<evidence type="ECO:0000256" key="1">
    <source>
        <dbReference type="SAM" id="MobiDB-lite"/>
    </source>
</evidence>
<evidence type="ECO:0000313" key="3">
    <source>
        <dbReference type="Proteomes" id="UP000784294"/>
    </source>
</evidence>
<sequence>MEECPSLMNVSSHQTKPIARNNEQSQSIPSFQEPNTNDLSNNPFGSESPSPDPATFIDPFSRKPALMSPSSFTVSDSPSICNDGKASAKSQ</sequence>